<dbReference type="PROSITE" id="PS00079">
    <property type="entry name" value="MULTICOPPER_OXIDASE1"/>
    <property type="match status" value="1"/>
</dbReference>
<dbReference type="InterPro" id="IPR001117">
    <property type="entry name" value="Cu-oxidase_2nd"/>
</dbReference>
<dbReference type="CDD" id="cd13901">
    <property type="entry name" value="CuRO_3_MaLCC_like"/>
    <property type="match status" value="1"/>
</dbReference>
<dbReference type="Proteomes" id="UP000053095">
    <property type="component" value="Unassembled WGS sequence"/>
</dbReference>
<keyword evidence="5" id="KW-0186">Copper</keyword>
<keyword evidence="11" id="KW-1185">Reference proteome</keyword>
<sequence>MSNIAIVPRIYWAVRSYKFSVSRAIKAPDGYQKRVILINGQFPGPLIEANWGDTIEVTVTNDIEDTAEGVTLHWHGQPQHLSPGEDGVPGVSQCPIPPGRSLTYRFRAEYFGTGWYHSHVSGQYTDGLYGPMVIYGPTQVPYDIDLGPVMLSDYSHTSYYDILKSAYLFPPVFPTIDNNLINGKGIFECNSTDESICTPWAGFSKFAFRAGKVHRIRLINTGGEGTQKFSIDSHVLKVIANDYVPVEPYETDVVTLGIGQRTDILVTASGAVDGAYWMRSDIDETCLNLTAVNSHALAAIYYPHSDTNAVPKTTATSWSSNNCQNDPLNQTIPYYPTTPPSEPATTTHVNITVGQNATGEFIFFMNGTSFEVDYNAPLLPIAQSGNLSQVPVARNLYDFGSNTSVRIVLENFWPTVHPIHLHGHNFWVLASGFGNWDGTIVNSGNPQRRDTHLMMPSAPDGTPSYLVVEFNTDNPGVWPMHCHTSIHVSAGLLFNVLERSDLLQSQVTPTSMQDNCKAWAAWTSKDFVDQIDSGL</sequence>
<dbReference type="GO" id="GO:0005507">
    <property type="term" value="F:copper ion binding"/>
    <property type="evidence" value="ECO:0007669"/>
    <property type="project" value="InterPro"/>
</dbReference>
<evidence type="ECO:0000313" key="11">
    <source>
        <dbReference type="Proteomes" id="UP000053095"/>
    </source>
</evidence>
<keyword evidence="6" id="KW-0325">Glycoprotein</keyword>
<dbReference type="InterPro" id="IPR011707">
    <property type="entry name" value="Cu-oxidase-like_N"/>
</dbReference>
<comment type="caution">
    <text evidence="10">The sequence shown here is derived from an EMBL/GenBank/DDBJ whole genome shotgun (WGS) entry which is preliminary data.</text>
</comment>
<evidence type="ECO:0000256" key="1">
    <source>
        <dbReference type="ARBA" id="ARBA00010609"/>
    </source>
</evidence>
<evidence type="ECO:0000259" key="9">
    <source>
        <dbReference type="Pfam" id="PF07732"/>
    </source>
</evidence>
<organism evidence="10 11">
    <name type="scientific">Talaromyces pinophilus</name>
    <name type="common">Penicillium pinophilum</name>
    <dbReference type="NCBI Taxonomy" id="128442"/>
    <lineage>
        <taxon>Eukaryota</taxon>
        <taxon>Fungi</taxon>
        <taxon>Dikarya</taxon>
        <taxon>Ascomycota</taxon>
        <taxon>Pezizomycotina</taxon>
        <taxon>Eurotiomycetes</taxon>
        <taxon>Eurotiomycetidae</taxon>
        <taxon>Eurotiales</taxon>
        <taxon>Trichocomaceae</taxon>
        <taxon>Talaromyces</taxon>
        <taxon>Talaromyces sect. Talaromyces</taxon>
    </lineage>
</organism>
<gene>
    <name evidence="10" type="ORF">TCE0_042f15425</name>
</gene>
<proteinExistence type="inferred from homology"/>
<dbReference type="InterPro" id="IPR011706">
    <property type="entry name" value="Cu-oxidase_C"/>
</dbReference>
<dbReference type="SUPFAM" id="SSF49503">
    <property type="entry name" value="Cupredoxins"/>
    <property type="match status" value="3"/>
</dbReference>
<evidence type="ECO:0000256" key="2">
    <source>
        <dbReference type="ARBA" id="ARBA00022723"/>
    </source>
</evidence>
<dbReference type="InterPro" id="IPR033138">
    <property type="entry name" value="Cu_oxidase_CS"/>
</dbReference>
<dbReference type="InterPro" id="IPR008972">
    <property type="entry name" value="Cupredoxin"/>
</dbReference>
<dbReference type="InterPro" id="IPR002355">
    <property type="entry name" value="Cu_oxidase_Cu_BS"/>
</dbReference>
<feature type="domain" description="Plastocyanin-like" evidence="7">
    <location>
        <begin position="148"/>
        <end position="281"/>
    </location>
</feature>
<dbReference type="Pfam" id="PF07731">
    <property type="entry name" value="Cu-oxidase_2"/>
    <property type="match status" value="1"/>
</dbReference>
<keyword evidence="3" id="KW-0677">Repeat</keyword>
<name>A0A6V8HJE3_TALPI</name>
<keyword evidence="2" id="KW-0479">Metal-binding</keyword>
<dbReference type="CDD" id="cd13854">
    <property type="entry name" value="CuRO_1_MaLCC_like"/>
    <property type="match status" value="1"/>
</dbReference>
<dbReference type="PROSITE" id="PS00080">
    <property type="entry name" value="MULTICOPPER_OXIDASE2"/>
    <property type="match status" value="1"/>
</dbReference>
<accession>A0A6V8HJE3</accession>
<evidence type="ECO:0000256" key="5">
    <source>
        <dbReference type="ARBA" id="ARBA00023008"/>
    </source>
</evidence>
<evidence type="ECO:0000256" key="3">
    <source>
        <dbReference type="ARBA" id="ARBA00022737"/>
    </source>
</evidence>
<evidence type="ECO:0000256" key="6">
    <source>
        <dbReference type="ARBA" id="ARBA00023180"/>
    </source>
</evidence>
<dbReference type="Pfam" id="PF00394">
    <property type="entry name" value="Cu-oxidase"/>
    <property type="match status" value="1"/>
</dbReference>
<feature type="domain" description="Plastocyanin-like" evidence="8">
    <location>
        <begin position="386"/>
        <end position="499"/>
    </location>
</feature>
<dbReference type="InterPro" id="IPR045087">
    <property type="entry name" value="Cu-oxidase_fam"/>
</dbReference>
<dbReference type="AlphaFoldDB" id="A0A6V8HJE3"/>
<protein>
    <recommendedName>
        <fullName evidence="12">Multicopper oxidase</fullName>
    </recommendedName>
</protein>
<dbReference type="FunFam" id="2.60.40.420:FF:000038">
    <property type="entry name" value="Extracellular dihydrogeodin oxidase/laccase"/>
    <property type="match status" value="1"/>
</dbReference>
<dbReference type="PANTHER" id="PTHR11709:SF145">
    <property type="entry name" value="LCC1"/>
    <property type="match status" value="1"/>
</dbReference>
<evidence type="ECO:0000259" key="7">
    <source>
        <dbReference type="Pfam" id="PF00394"/>
    </source>
</evidence>
<evidence type="ECO:0008006" key="12">
    <source>
        <dbReference type="Google" id="ProtNLM"/>
    </source>
</evidence>
<reference evidence="11" key="1">
    <citation type="journal article" date="2015" name="Genome Announc.">
        <title>Draft genome sequence of Talaromyces cellulolyticus strain Y-94, a source of lignocellulosic biomass-degrading enzymes.</title>
        <authorList>
            <person name="Fujii T."/>
            <person name="Koike H."/>
            <person name="Sawayama S."/>
            <person name="Yano S."/>
            <person name="Inoue H."/>
        </authorList>
    </citation>
    <scope>NUCLEOTIDE SEQUENCE [LARGE SCALE GENOMIC DNA]</scope>
    <source>
        <strain evidence="11">Y-94</strain>
    </source>
</reference>
<evidence type="ECO:0000259" key="8">
    <source>
        <dbReference type="Pfam" id="PF07731"/>
    </source>
</evidence>
<feature type="domain" description="Plastocyanin-like" evidence="9">
    <location>
        <begin position="27"/>
        <end position="137"/>
    </location>
</feature>
<dbReference type="EMBL" id="DF933838">
    <property type="protein sequence ID" value="GAM41919.1"/>
    <property type="molecule type" value="Genomic_DNA"/>
</dbReference>
<dbReference type="Gene3D" id="2.60.40.420">
    <property type="entry name" value="Cupredoxins - blue copper proteins"/>
    <property type="match status" value="3"/>
</dbReference>
<dbReference type="CDD" id="cd13880">
    <property type="entry name" value="CuRO_2_MaLCC_like"/>
    <property type="match status" value="1"/>
</dbReference>
<dbReference type="PANTHER" id="PTHR11709">
    <property type="entry name" value="MULTI-COPPER OXIDASE"/>
    <property type="match status" value="1"/>
</dbReference>
<evidence type="ECO:0000256" key="4">
    <source>
        <dbReference type="ARBA" id="ARBA00023002"/>
    </source>
</evidence>
<comment type="similarity">
    <text evidence="1">Belongs to the multicopper oxidase family.</text>
</comment>
<evidence type="ECO:0000313" key="10">
    <source>
        <dbReference type="EMBL" id="GAM41919.1"/>
    </source>
</evidence>
<dbReference type="GO" id="GO:0016491">
    <property type="term" value="F:oxidoreductase activity"/>
    <property type="evidence" value="ECO:0007669"/>
    <property type="project" value="UniProtKB-KW"/>
</dbReference>
<dbReference type="Pfam" id="PF07732">
    <property type="entry name" value="Cu-oxidase_3"/>
    <property type="match status" value="1"/>
</dbReference>
<keyword evidence="4" id="KW-0560">Oxidoreductase</keyword>